<evidence type="ECO:0000313" key="2">
    <source>
        <dbReference type="EMBL" id="AKG73396.1"/>
    </source>
</evidence>
<organism evidence="2 3">
    <name type="scientific">Salinicoccus halodurans</name>
    <dbReference type="NCBI Taxonomy" id="407035"/>
    <lineage>
        <taxon>Bacteria</taxon>
        <taxon>Bacillati</taxon>
        <taxon>Bacillota</taxon>
        <taxon>Bacilli</taxon>
        <taxon>Bacillales</taxon>
        <taxon>Staphylococcaceae</taxon>
        <taxon>Salinicoccus</taxon>
    </lineage>
</organism>
<keyword evidence="1" id="KW-1133">Transmembrane helix</keyword>
<protein>
    <submittedName>
        <fullName evidence="2">Uncharacterized protein</fullName>
    </submittedName>
</protein>
<dbReference type="EMBL" id="CP011366">
    <property type="protein sequence ID" value="AKG73396.1"/>
    <property type="molecule type" value="Genomic_DNA"/>
</dbReference>
<sequence length="67" mass="7745">MIFRHQRWTGCHKAARRQRLICRSVRLLPVSISVTFASSGYIRAPVHRLTDKAIGIRCAQLEEKELI</sequence>
<name>A0ABM5T6L3_9STAP</name>
<reference evidence="2 3" key="1">
    <citation type="journal article" date="2015" name="Int. J. Syst. Evol. Microbiol.">
        <title>Complete genome sequence of Salinicoccus halodurans H3B36, isolated from the Qaidam Basin in China.</title>
        <authorList>
            <person name="Jiang K."/>
            <person name="Xue Y."/>
            <person name="Ma Y."/>
        </authorList>
    </citation>
    <scope>NUCLEOTIDE SEQUENCE [LARGE SCALE GENOMIC DNA]</scope>
    <source>
        <strain evidence="2 3">H3B36</strain>
    </source>
</reference>
<keyword evidence="1" id="KW-0812">Transmembrane</keyword>
<keyword evidence="3" id="KW-1185">Reference proteome</keyword>
<evidence type="ECO:0000256" key="1">
    <source>
        <dbReference type="SAM" id="Phobius"/>
    </source>
</evidence>
<reference evidence="3" key="2">
    <citation type="submission" date="2015-04" db="EMBL/GenBank/DDBJ databases">
        <title>Complete genome sequence of Salinicoccus halodurans strain H3B36, isolated from the Qaidam basin of China.</title>
        <authorList>
            <person name="Ma Y."/>
            <person name="Jiang K."/>
            <person name="Xue Y."/>
        </authorList>
    </citation>
    <scope>NUCLEOTIDE SEQUENCE [LARGE SCALE GENOMIC DNA]</scope>
    <source>
        <strain evidence="3">H3B36</strain>
    </source>
</reference>
<keyword evidence="1" id="KW-0472">Membrane</keyword>
<proteinExistence type="predicted"/>
<accession>A0ABM5T6L3</accession>
<gene>
    <name evidence="2" type="ORF">AAT16_03670</name>
</gene>
<feature type="transmembrane region" description="Helical" evidence="1">
    <location>
        <begin position="20"/>
        <end position="42"/>
    </location>
</feature>
<evidence type="ECO:0000313" key="3">
    <source>
        <dbReference type="Proteomes" id="UP000034029"/>
    </source>
</evidence>
<dbReference type="Proteomes" id="UP000034029">
    <property type="component" value="Chromosome"/>
</dbReference>